<feature type="domain" description="AAA+ ATPase" evidence="11">
    <location>
        <begin position="105"/>
        <end position="249"/>
    </location>
</feature>
<dbReference type="PANTHER" id="PTHR11564">
    <property type="entry name" value="SIGNAL RECOGNITION PARTICLE 54K PROTEIN SRP54"/>
    <property type="match status" value="1"/>
</dbReference>
<dbReference type="HOGENOM" id="CLU_009301_6_0_14"/>
<feature type="domain" description="Signal recognition particle SRP54 helical bundle" evidence="13">
    <location>
        <begin position="8"/>
        <end position="93"/>
    </location>
</feature>
<dbReference type="NCBIfam" id="TIGR00959">
    <property type="entry name" value="ffh"/>
    <property type="match status" value="1"/>
</dbReference>
<dbReference type="KEGG" id="mga:MGA_1143"/>
<dbReference type="InterPro" id="IPR027417">
    <property type="entry name" value="P-loop_NTPase"/>
</dbReference>
<evidence type="ECO:0000256" key="2">
    <source>
        <dbReference type="ARBA" id="ARBA00022490"/>
    </source>
</evidence>
<dbReference type="SMART" id="SM00962">
    <property type="entry name" value="SRP54"/>
    <property type="match status" value="1"/>
</dbReference>
<dbReference type="OrthoDB" id="9804720at2"/>
<dbReference type="SUPFAM" id="SSF47364">
    <property type="entry name" value="Domain of the SRP/SRP receptor G-proteins"/>
    <property type="match status" value="1"/>
</dbReference>
<dbReference type="SMART" id="SM00382">
    <property type="entry name" value="AAA"/>
    <property type="match status" value="1"/>
</dbReference>
<dbReference type="InterPro" id="IPR022941">
    <property type="entry name" value="SRP54"/>
</dbReference>
<dbReference type="EMBL" id="AE015450">
    <property type="protein sequence ID" value="AAP56638.1"/>
    <property type="molecule type" value="Genomic_DNA"/>
</dbReference>
<dbReference type="GO" id="GO:0008312">
    <property type="term" value="F:7S RNA binding"/>
    <property type="evidence" value="ECO:0007669"/>
    <property type="project" value="InterPro"/>
</dbReference>
<dbReference type="HAMAP" id="MF_00306">
    <property type="entry name" value="SRP54"/>
    <property type="match status" value="1"/>
</dbReference>
<dbReference type="SUPFAM" id="SSF52540">
    <property type="entry name" value="P-loop containing nucleoside triphosphate hydrolases"/>
    <property type="match status" value="1"/>
</dbReference>
<dbReference type="GO" id="GO:0006614">
    <property type="term" value="P:SRP-dependent cotranslational protein targeting to membrane"/>
    <property type="evidence" value="ECO:0007669"/>
    <property type="project" value="InterPro"/>
</dbReference>
<evidence type="ECO:0000256" key="8">
    <source>
        <dbReference type="ARBA" id="ARBA00023274"/>
    </source>
</evidence>
<evidence type="ECO:0000256" key="3">
    <source>
        <dbReference type="ARBA" id="ARBA00022741"/>
    </source>
</evidence>
<dbReference type="AlphaFoldDB" id="Q7NBI0"/>
<dbReference type="InterPro" id="IPR003593">
    <property type="entry name" value="AAA+_ATPase"/>
</dbReference>
<feature type="binding site" evidence="10">
    <location>
        <begin position="253"/>
        <end position="256"/>
    </location>
    <ligand>
        <name>GTP</name>
        <dbReference type="ChEBI" id="CHEBI:37565"/>
    </ligand>
</feature>
<evidence type="ECO:0000259" key="13">
    <source>
        <dbReference type="SMART" id="SM00963"/>
    </source>
</evidence>
<organism evidence="14 15">
    <name type="scientific">Mycoplasmoides gallisepticum (strain R(low / passage 15 / clone 2))</name>
    <name type="common">Mycoplasma gallisepticum</name>
    <dbReference type="NCBI Taxonomy" id="710127"/>
    <lineage>
        <taxon>Bacteria</taxon>
        <taxon>Bacillati</taxon>
        <taxon>Mycoplasmatota</taxon>
        <taxon>Mycoplasmoidales</taxon>
        <taxon>Mycoplasmoidaceae</taxon>
        <taxon>Mycoplasmoides</taxon>
    </lineage>
</organism>
<evidence type="ECO:0000256" key="5">
    <source>
        <dbReference type="ARBA" id="ARBA00022884"/>
    </source>
</evidence>
<evidence type="ECO:0000256" key="1">
    <source>
        <dbReference type="ARBA" id="ARBA00005450"/>
    </source>
</evidence>
<evidence type="ECO:0000256" key="4">
    <source>
        <dbReference type="ARBA" id="ARBA00022801"/>
    </source>
</evidence>
<dbReference type="Proteomes" id="UP000001418">
    <property type="component" value="Chromosome"/>
</dbReference>
<evidence type="ECO:0000259" key="12">
    <source>
        <dbReference type="SMART" id="SM00962"/>
    </source>
</evidence>
<dbReference type="Pfam" id="PF02881">
    <property type="entry name" value="SRP54_N"/>
    <property type="match status" value="1"/>
</dbReference>
<dbReference type="InterPro" id="IPR004125">
    <property type="entry name" value="Signal_recog_particle_SRP54_M"/>
</dbReference>
<evidence type="ECO:0000259" key="11">
    <source>
        <dbReference type="SMART" id="SM00382"/>
    </source>
</evidence>
<comment type="subunit">
    <text evidence="10">Part of the signal recognition particle protein translocation system, which is composed of SRP and FtsY.</text>
</comment>
<keyword evidence="4 10" id="KW-0378">Hydrolase</keyword>
<evidence type="ECO:0000256" key="9">
    <source>
        <dbReference type="ARBA" id="ARBA00048027"/>
    </source>
</evidence>
<dbReference type="EC" id="3.6.5.4" evidence="10"/>
<dbReference type="Pfam" id="PF00448">
    <property type="entry name" value="SRP54"/>
    <property type="match status" value="1"/>
</dbReference>
<evidence type="ECO:0000256" key="7">
    <source>
        <dbReference type="ARBA" id="ARBA00023135"/>
    </source>
</evidence>
<feature type="binding site" evidence="10">
    <location>
        <begin position="113"/>
        <end position="120"/>
    </location>
    <ligand>
        <name>GTP</name>
        <dbReference type="ChEBI" id="CHEBI:37565"/>
    </ligand>
</feature>
<feature type="binding site" evidence="10">
    <location>
        <begin position="195"/>
        <end position="199"/>
    </location>
    <ligand>
        <name>GTP</name>
        <dbReference type="ChEBI" id="CHEBI:37565"/>
    </ligand>
</feature>
<dbReference type="GO" id="GO:0003924">
    <property type="term" value="F:GTPase activity"/>
    <property type="evidence" value="ECO:0007669"/>
    <property type="project" value="UniProtKB-UniRule"/>
</dbReference>
<proteinExistence type="inferred from homology"/>
<evidence type="ECO:0000313" key="15">
    <source>
        <dbReference type="Proteomes" id="UP000001418"/>
    </source>
</evidence>
<dbReference type="Gene3D" id="1.10.260.30">
    <property type="entry name" value="Signal recognition particle, SRP54 subunit, M-domain"/>
    <property type="match status" value="1"/>
</dbReference>
<accession>Q7NBI0</accession>
<evidence type="ECO:0000256" key="6">
    <source>
        <dbReference type="ARBA" id="ARBA00023134"/>
    </source>
</evidence>
<dbReference type="SUPFAM" id="SSF47446">
    <property type="entry name" value="Signal peptide-binding domain"/>
    <property type="match status" value="1"/>
</dbReference>
<comment type="function">
    <text evidence="10">Involved in targeting and insertion of nascent membrane proteins into the cytoplasmic membrane. Binds to the hydrophobic signal sequence of the ribosome-nascent chain (RNC) as it emerges from the ribosomes. The SRP-RNC complex is then targeted to the cytoplasmic membrane where it interacts with the SRP receptor FtsY.</text>
</comment>
<keyword evidence="8 10" id="KW-0687">Ribonucleoprotein</keyword>
<dbReference type="Pfam" id="PF02978">
    <property type="entry name" value="SRP_SPB"/>
    <property type="match status" value="1"/>
</dbReference>
<dbReference type="SMART" id="SM00963">
    <property type="entry name" value="SRP54_N"/>
    <property type="match status" value="1"/>
</dbReference>
<feature type="domain" description="SRP54-type proteins GTP-binding" evidence="12">
    <location>
        <begin position="106"/>
        <end position="301"/>
    </location>
</feature>
<comment type="domain">
    <text evidence="10">Composed of three domains: the N-terminal N domain, which is responsible for interactions with the ribosome, the central G domain, which binds GTP, and the C-terminal M domain, which binds the RNA and the signal sequence of the RNC.</text>
</comment>
<keyword evidence="6 10" id="KW-0342">GTP-binding</keyword>
<dbReference type="GO" id="GO:0048500">
    <property type="term" value="C:signal recognition particle"/>
    <property type="evidence" value="ECO:0007669"/>
    <property type="project" value="UniProtKB-UniRule"/>
</dbReference>
<keyword evidence="3 10" id="KW-0547">Nucleotide-binding</keyword>
<keyword evidence="2 10" id="KW-0963">Cytoplasm</keyword>
<keyword evidence="5 10" id="KW-0694">RNA-binding</keyword>
<sequence>MKRLINMLKSMISSIVTKSLKKRLLNQTIKEEDLTEVLREIRIALLDADVNINVVKTFIKAIKEKAIGQAVDRNTDVHAYFLKIIKDELVNILGKYQQPLKTDKKLAKIMLVGLQGSGKTTTVAKLAKFLNKQKQKNSLLVGLDVYRPAAIDQLNTLAEQINMPFYNEGLSDPVKTAKNSIEIAKEKNCDLIIYDTAGRLQTNVELMNELVNIRNTVDPDEIILVVDGLSGQEIINIATEFNNYLKLSGIIITKLDSDARAGAALSLRSILNVPIKFTTSGEKLDAIELFYPERIADRILGFGDVMTLAEKAQEVYDEKSTMKTFEKMLSGRMDLEDLLQQTQSITKMGGLGSLVKMLPGFANKISEDKVEEATQKIHVWKILMSSMTLKERRNPKLLMKNPSRKSRIIKGSGRKVEELNKLLKDWQNASGKMEEIGRMLKANKNPFGSLF</sequence>
<comment type="catalytic activity">
    <reaction evidence="9 10">
        <text>GTP + H2O = GDP + phosphate + H(+)</text>
        <dbReference type="Rhea" id="RHEA:19669"/>
        <dbReference type="ChEBI" id="CHEBI:15377"/>
        <dbReference type="ChEBI" id="CHEBI:15378"/>
        <dbReference type="ChEBI" id="CHEBI:37565"/>
        <dbReference type="ChEBI" id="CHEBI:43474"/>
        <dbReference type="ChEBI" id="CHEBI:58189"/>
        <dbReference type="EC" id="3.6.5.4"/>
    </reaction>
</comment>
<dbReference type="InterPro" id="IPR000897">
    <property type="entry name" value="SRP54_GTPase_dom"/>
</dbReference>
<keyword evidence="7 10" id="KW-0733">Signal recognition particle</keyword>
<comment type="similarity">
    <text evidence="1 10">Belongs to the GTP-binding SRP family. SRP54 subfamily.</text>
</comment>
<dbReference type="GO" id="GO:0005525">
    <property type="term" value="F:GTP binding"/>
    <property type="evidence" value="ECO:0007669"/>
    <property type="project" value="UniProtKB-UniRule"/>
</dbReference>
<evidence type="ECO:0000256" key="10">
    <source>
        <dbReference type="HAMAP-Rule" id="MF_00306"/>
    </source>
</evidence>
<name>Q7NBI0_MYCGA</name>
<reference evidence="14 15" key="1">
    <citation type="journal article" date="2003" name="Microbiology">
        <title>The complete genome sequence of the avian pathogen Mycoplasma gallisepticum strain R(low).</title>
        <authorList>
            <person name="Papazisi L."/>
            <person name="Gorton T.S."/>
            <person name="Kutish G."/>
            <person name="Markham P.F."/>
            <person name="Browning G.F."/>
            <person name="Nguyen D.K."/>
            <person name="Swartzell S."/>
            <person name="Madan A."/>
            <person name="Mahairas G."/>
            <person name="Geary S.J."/>
        </authorList>
    </citation>
    <scope>NUCLEOTIDE SEQUENCE [LARGE SCALE GENOMIC DNA]</scope>
    <source>
        <strain evidence="15">R(low / passage 15 / clone 2)</strain>
    </source>
</reference>
<dbReference type="InterPro" id="IPR004780">
    <property type="entry name" value="SRP"/>
</dbReference>
<dbReference type="Gene3D" id="3.40.50.300">
    <property type="entry name" value="P-loop containing nucleotide triphosphate hydrolases"/>
    <property type="match status" value="1"/>
</dbReference>
<gene>
    <name evidence="10 14" type="primary">ffh</name>
    <name evidence="14" type="ORF">MGA_1143</name>
</gene>
<dbReference type="Gene3D" id="1.20.120.140">
    <property type="entry name" value="Signal recognition particle SRP54, nucleotide-binding domain"/>
    <property type="match status" value="1"/>
</dbReference>
<dbReference type="InterPro" id="IPR036891">
    <property type="entry name" value="Signal_recog_part_SRP54_M_sf"/>
</dbReference>
<evidence type="ECO:0000313" key="14">
    <source>
        <dbReference type="EMBL" id="AAP56638.1"/>
    </source>
</evidence>
<keyword evidence="15" id="KW-1185">Reference proteome</keyword>
<comment type="subcellular location">
    <subcellularLocation>
        <location evidence="10">Cytoplasm</location>
    </subcellularLocation>
    <text evidence="10">The SRP-RNC complex is targeted to the cytoplasmic membrane.</text>
</comment>
<dbReference type="CDD" id="cd18539">
    <property type="entry name" value="SRP_G"/>
    <property type="match status" value="1"/>
</dbReference>
<dbReference type="InterPro" id="IPR042101">
    <property type="entry name" value="SRP54_N_sf"/>
</dbReference>
<dbReference type="PANTHER" id="PTHR11564:SF5">
    <property type="entry name" value="SIGNAL RECOGNITION PARTICLE SUBUNIT SRP54"/>
    <property type="match status" value="1"/>
</dbReference>
<dbReference type="InterPro" id="IPR036225">
    <property type="entry name" value="SRP/SRP_N"/>
</dbReference>
<protein>
    <recommendedName>
        <fullName evidence="10">Signal recognition particle protein</fullName>
        <ecNumber evidence="10">3.6.5.4</ecNumber>
    </recommendedName>
    <alternativeName>
        <fullName evidence="10">Fifty-four homolog</fullName>
    </alternativeName>
</protein>
<dbReference type="InterPro" id="IPR013822">
    <property type="entry name" value="Signal_recog_particl_SRP54_hlx"/>
</dbReference>